<dbReference type="PANTHER" id="PTHR33710:SF71">
    <property type="entry name" value="ENDONUCLEASE_EXONUCLEASE_PHOSPHATASE DOMAIN-CONTAINING PROTEIN"/>
    <property type="match status" value="1"/>
</dbReference>
<reference evidence="1 2" key="1">
    <citation type="journal article" date="2024" name="G3 (Bethesda)">
        <title>Genome assembly of Hibiscus sabdariffa L. provides insights into metabolisms of medicinal natural products.</title>
        <authorList>
            <person name="Kim T."/>
        </authorList>
    </citation>
    <scope>NUCLEOTIDE SEQUENCE [LARGE SCALE GENOMIC DNA]</scope>
    <source>
        <strain evidence="1">TK-2024</strain>
        <tissue evidence="1">Old leaves</tissue>
    </source>
</reference>
<proteinExistence type="predicted"/>
<dbReference type="SUPFAM" id="SSF56219">
    <property type="entry name" value="DNase I-like"/>
    <property type="match status" value="1"/>
</dbReference>
<dbReference type="InterPro" id="IPR036691">
    <property type="entry name" value="Endo/exonu/phosph_ase_sf"/>
</dbReference>
<comment type="caution">
    <text evidence="1">The sequence shown here is derived from an EMBL/GenBank/DDBJ whole genome shotgun (WGS) entry which is preliminary data.</text>
</comment>
<organism evidence="1 2">
    <name type="scientific">Hibiscus sabdariffa</name>
    <name type="common">roselle</name>
    <dbReference type="NCBI Taxonomy" id="183260"/>
    <lineage>
        <taxon>Eukaryota</taxon>
        <taxon>Viridiplantae</taxon>
        <taxon>Streptophyta</taxon>
        <taxon>Embryophyta</taxon>
        <taxon>Tracheophyta</taxon>
        <taxon>Spermatophyta</taxon>
        <taxon>Magnoliopsida</taxon>
        <taxon>eudicotyledons</taxon>
        <taxon>Gunneridae</taxon>
        <taxon>Pentapetalae</taxon>
        <taxon>rosids</taxon>
        <taxon>malvids</taxon>
        <taxon>Malvales</taxon>
        <taxon>Malvaceae</taxon>
        <taxon>Malvoideae</taxon>
        <taxon>Hibiscus</taxon>
    </lineage>
</organism>
<protein>
    <submittedName>
        <fullName evidence="1">Uncharacterized protein</fullName>
    </submittedName>
</protein>
<name>A0ABR2QBY5_9ROSI</name>
<accession>A0ABR2QBY5</accession>
<dbReference type="Proteomes" id="UP001396334">
    <property type="component" value="Unassembled WGS sequence"/>
</dbReference>
<keyword evidence="2" id="KW-1185">Reference proteome</keyword>
<evidence type="ECO:0000313" key="2">
    <source>
        <dbReference type="Proteomes" id="UP001396334"/>
    </source>
</evidence>
<sequence>MFIISKRAVDVPTGQTDGNRSFKRQRGLEWVSREEPALEEFGGLMMCGFSGREYMNKGPSGECRCPTSMANLAWNVRGLVTSQEEKLGGAPFNLNDARVYYDFIDYMSLLELPISGCTFTWSNQRSDEEMILEKLDRVLCSLDWNARFPKAIGILNVAIGSDHAPIIILPQGLKKKYKRF</sequence>
<dbReference type="PANTHER" id="PTHR33710">
    <property type="entry name" value="BNAC02G09200D PROTEIN"/>
    <property type="match status" value="1"/>
</dbReference>
<evidence type="ECO:0000313" key="1">
    <source>
        <dbReference type="EMBL" id="KAK8998057.1"/>
    </source>
</evidence>
<dbReference type="EMBL" id="JBBPBN010000042">
    <property type="protein sequence ID" value="KAK8998057.1"/>
    <property type="molecule type" value="Genomic_DNA"/>
</dbReference>
<dbReference type="Gene3D" id="3.60.10.10">
    <property type="entry name" value="Endonuclease/exonuclease/phosphatase"/>
    <property type="match status" value="1"/>
</dbReference>
<gene>
    <name evidence="1" type="ORF">V6N11_012589</name>
</gene>